<dbReference type="NCBIfam" id="TIGR00879">
    <property type="entry name" value="SP"/>
    <property type="match status" value="1"/>
</dbReference>
<dbReference type="EMBL" id="JAXOVC010000003">
    <property type="protein sequence ID" value="KAK4504579.1"/>
    <property type="molecule type" value="Genomic_DNA"/>
</dbReference>
<evidence type="ECO:0000256" key="8">
    <source>
        <dbReference type="RuleBase" id="RU003346"/>
    </source>
</evidence>
<dbReference type="InterPro" id="IPR036259">
    <property type="entry name" value="MFS_trans_sf"/>
</dbReference>
<evidence type="ECO:0000259" key="11">
    <source>
        <dbReference type="PROSITE" id="PS50850"/>
    </source>
</evidence>
<keyword evidence="4 10" id="KW-0812">Transmembrane</keyword>
<name>A0ABR0ESJ4_ZASCE</name>
<feature type="transmembrane region" description="Helical" evidence="10">
    <location>
        <begin position="240"/>
        <end position="261"/>
    </location>
</feature>
<dbReference type="Pfam" id="PF00083">
    <property type="entry name" value="Sugar_tr"/>
    <property type="match status" value="1"/>
</dbReference>
<evidence type="ECO:0000256" key="7">
    <source>
        <dbReference type="ARBA" id="ARBA00026248"/>
    </source>
</evidence>
<comment type="subcellular location">
    <subcellularLocation>
        <location evidence="1">Membrane</location>
        <topology evidence="1">Multi-pass membrane protein</topology>
    </subcellularLocation>
</comment>
<dbReference type="PANTHER" id="PTHR48022">
    <property type="entry name" value="PLASTIDIC GLUCOSE TRANSPORTER 4"/>
    <property type="match status" value="1"/>
</dbReference>
<keyword evidence="3 8" id="KW-0813">Transport</keyword>
<dbReference type="Proteomes" id="UP001305779">
    <property type="component" value="Unassembled WGS sequence"/>
</dbReference>
<dbReference type="SUPFAM" id="SSF103473">
    <property type="entry name" value="MFS general substrate transporter"/>
    <property type="match status" value="1"/>
</dbReference>
<reference evidence="12 13" key="1">
    <citation type="journal article" date="2023" name="G3 (Bethesda)">
        <title>A chromosome-level genome assembly of Zasmidium syzygii isolated from banana leaves.</title>
        <authorList>
            <person name="van Westerhoven A.C."/>
            <person name="Mehrabi R."/>
            <person name="Talebi R."/>
            <person name="Steentjes M.B.F."/>
            <person name="Corcolon B."/>
            <person name="Chong P.A."/>
            <person name="Kema G.H.J."/>
            <person name="Seidl M.F."/>
        </authorList>
    </citation>
    <scope>NUCLEOTIDE SEQUENCE [LARGE SCALE GENOMIC DNA]</scope>
    <source>
        <strain evidence="12 13">P124</strain>
    </source>
</reference>
<feature type="transmembrane region" description="Helical" evidence="10">
    <location>
        <begin position="360"/>
        <end position="378"/>
    </location>
</feature>
<keyword evidence="6 10" id="KW-0472">Membrane</keyword>
<evidence type="ECO:0000256" key="2">
    <source>
        <dbReference type="ARBA" id="ARBA00010992"/>
    </source>
</evidence>
<evidence type="ECO:0000256" key="6">
    <source>
        <dbReference type="ARBA" id="ARBA00023136"/>
    </source>
</evidence>
<evidence type="ECO:0000256" key="1">
    <source>
        <dbReference type="ARBA" id="ARBA00004141"/>
    </source>
</evidence>
<evidence type="ECO:0000256" key="5">
    <source>
        <dbReference type="ARBA" id="ARBA00022989"/>
    </source>
</evidence>
<feature type="transmembrane region" description="Helical" evidence="10">
    <location>
        <begin position="201"/>
        <end position="220"/>
    </location>
</feature>
<dbReference type="PANTHER" id="PTHR48022:SF5">
    <property type="entry name" value="ALPHA-GLUCOSIDES PERMEASE MPH2-RELATED"/>
    <property type="match status" value="1"/>
</dbReference>
<feature type="transmembrane region" description="Helical" evidence="10">
    <location>
        <begin position="452"/>
        <end position="470"/>
    </location>
</feature>
<organism evidence="12 13">
    <name type="scientific">Zasmidium cellare</name>
    <name type="common">Wine cellar mold</name>
    <name type="synonym">Racodium cellare</name>
    <dbReference type="NCBI Taxonomy" id="395010"/>
    <lineage>
        <taxon>Eukaryota</taxon>
        <taxon>Fungi</taxon>
        <taxon>Dikarya</taxon>
        <taxon>Ascomycota</taxon>
        <taxon>Pezizomycotina</taxon>
        <taxon>Dothideomycetes</taxon>
        <taxon>Dothideomycetidae</taxon>
        <taxon>Mycosphaerellales</taxon>
        <taxon>Mycosphaerellaceae</taxon>
        <taxon>Zasmidium</taxon>
    </lineage>
</organism>
<comment type="caution">
    <text evidence="12">The sequence shown here is derived from an EMBL/GenBank/DDBJ whole genome shotgun (WGS) entry which is preliminary data.</text>
</comment>
<feature type="region of interest" description="Disordered" evidence="9">
    <location>
        <begin position="1"/>
        <end position="20"/>
    </location>
</feature>
<dbReference type="InterPro" id="IPR005829">
    <property type="entry name" value="Sugar_transporter_CS"/>
</dbReference>
<evidence type="ECO:0000256" key="4">
    <source>
        <dbReference type="ARBA" id="ARBA00022692"/>
    </source>
</evidence>
<feature type="domain" description="Major facilitator superfamily (MFS) profile" evidence="11">
    <location>
        <begin position="67"/>
        <end position="509"/>
    </location>
</feature>
<keyword evidence="5 10" id="KW-1133">Transmembrane helix</keyword>
<protein>
    <recommendedName>
        <fullName evidence="11">Major facilitator superfamily (MFS) profile domain-containing protein</fullName>
    </recommendedName>
</protein>
<proteinExistence type="inferred from homology"/>
<comment type="similarity">
    <text evidence="2 8">Belongs to the major facilitator superfamily. Sugar transporter (TC 2.A.1.1) family.</text>
</comment>
<keyword evidence="13" id="KW-1185">Reference proteome</keyword>
<dbReference type="InterPro" id="IPR003663">
    <property type="entry name" value="Sugar/inositol_transpt"/>
</dbReference>
<feature type="transmembrane region" description="Helical" evidence="10">
    <location>
        <begin position="482"/>
        <end position="503"/>
    </location>
</feature>
<feature type="transmembrane region" description="Helical" evidence="10">
    <location>
        <begin position="167"/>
        <end position="189"/>
    </location>
</feature>
<dbReference type="Gene3D" id="1.20.1250.20">
    <property type="entry name" value="MFS general substrate transporter like domains"/>
    <property type="match status" value="1"/>
</dbReference>
<evidence type="ECO:0000256" key="3">
    <source>
        <dbReference type="ARBA" id="ARBA00022448"/>
    </source>
</evidence>
<feature type="transmembrane region" description="Helical" evidence="10">
    <location>
        <begin position="322"/>
        <end position="340"/>
    </location>
</feature>
<evidence type="ECO:0000313" key="12">
    <source>
        <dbReference type="EMBL" id="KAK4504579.1"/>
    </source>
</evidence>
<evidence type="ECO:0000313" key="13">
    <source>
        <dbReference type="Proteomes" id="UP001305779"/>
    </source>
</evidence>
<feature type="transmembrane region" description="Helical" evidence="10">
    <location>
        <begin position="385"/>
        <end position="406"/>
    </location>
</feature>
<accession>A0ABR0ESJ4</accession>
<gene>
    <name evidence="12" type="ORF">PRZ48_005495</name>
</gene>
<feature type="transmembrane region" description="Helical" evidence="10">
    <location>
        <begin position="142"/>
        <end position="161"/>
    </location>
</feature>
<feature type="transmembrane region" description="Helical" evidence="10">
    <location>
        <begin position="69"/>
        <end position="91"/>
    </location>
</feature>
<dbReference type="InterPro" id="IPR020846">
    <property type="entry name" value="MFS_dom"/>
</dbReference>
<dbReference type="PROSITE" id="PS00217">
    <property type="entry name" value="SUGAR_TRANSPORT_2"/>
    <property type="match status" value="1"/>
</dbReference>
<feature type="transmembrane region" description="Helical" evidence="10">
    <location>
        <begin position="111"/>
        <end position="130"/>
    </location>
</feature>
<evidence type="ECO:0000256" key="9">
    <source>
        <dbReference type="SAM" id="MobiDB-lite"/>
    </source>
</evidence>
<keyword evidence="7" id="KW-0462">Maltose metabolism</keyword>
<dbReference type="PROSITE" id="PS50850">
    <property type="entry name" value="MFS"/>
    <property type="match status" value="1"/>
</dbReference>
<feature type="transmembrane region" description="Helical" evidence="10">
    <location>
        <begin position="418"/>
        <end position="440"/>
    </location>
</feature>
<sequence length="552" mass="60962">MDEKMAVPSSNERNDFDKLPAAQVLSSKDVETEASAQKAGDAVEAAVTQTHMSLLEGLRRYPKAAAWSMLLSTTIVMLAYDTILLGSFYAYPSFQRKYGELAKKGYQIPASWQSGLSDGSNVGGIIGLILNGFLSDRYGHRTVFLGALVATTGFIFILFFAPNLTVLLVGEILCGIPFGMFQGLTTAYASEVVPVVLRHYLTSYINLCWVFGHFIGAGVLRALLTRTDKWGYKIPFAIQWIWPLPLFVGILFAPESPWFLIRRARFDDAKQSLRRLATRPDDAELDDNLKLMIHTNDIEREVQAGTSYLDCFKGVDLRRTEIVCMAYLIQYLSGNGLSGYSTYFFEQAGLSTTDSFDLTMAQYAIGFVGTVGSWFLMARFGRRTLYLTGMVLSSILLMIIGFLGLASAHNDSANWAKGALLLVFFCVHSLFIGPLLYAIIGEIPSTRLRQKSIVLAASAWSILGLVNASLTPHMLNPTSWNWGAKAGFFWGGLSILSTVWTYFRLPEAKNRTFAELDVLFNNRVSARKFRTCAVDLSNGTVTEGGRDASVVG</sequence>
<dbReference type="InterPro" id="IPR005828">
    <property type="entry name" value="MFS_sugar_transport-like"/>
</dbReference>
<evidence type="ECO:0000256" key="10">
    <source>
        <dbReference type="SAM" id="Phobius"/>
    </source>
</evidence>
<dbReference type="InterPro" id="IPR050360">
    <property type="entry name" value="MFS_Sugar_Transporters"/>
</dbReference>